<name>A0A9D2HJP1_9FIRM</name>
<keyword evidence="1" id="KW-0677">Repeat</keyword>
<feature type="region of interest" description="Disordered" evidence="3">
    <location>
        <begin position="232"/>
        <end position="261"/>
    </location>
</feature>
<protein>
    <submittedName>
        <fullName evidence="5">Uncharacterized protein</fullName>
    </submittedName>
</protein>
<comment type="caution">
    <text evidence="5">The sequence shown here is derived from an EMBL/GenBank/DDBJ whole genome shotgun (WGS) entry which is preliminary data.</text>
</comment>
<dbReference type="Pfam" id="PF19127">
    <property type="entry name" value="Choline_bind_3"/>
    <property type="match status" value="1"/>
</dbReference>
<sequence length="377" mass="42925">MKHNYSFCTFLTACALVLAFPSAAFADDDREEISSVYLTIEADYDDEDDEDIENMDLDIYTDDDTYYVDDYEITGISSSNPVVEVTLIAEDGYYFSVSSNDIELDGEDAELSSKSTKNDKETLVLKLKLTDISTEIDSNDLGDVTLDTDGVGYWDDVGDAKKYEVRFYRGSTRLDDEVITTKNTEYYFGSMITKNGSYYFKVRAISVDDEESDWVDSNTLYFSYDPEGTDPTNFYSGGKYDKETYNDDKDGSRDEKDDDTEDASYASYGWIWDGTGWWYAYEDDTYPASEWVFIDENWYHFDANGYMQTGWLLDGGRYYYLNPVSDGTLGRMIVGWHWIGDKCYYFNPASDGTKGALITNAVIDGQYRVGADGAMIQ</sequence>
<keyword evidence="4" id="KW-0732">Signal</keyword>
<dbReference type="SUPFAM" id="SSF69360">
    <property type="entry name" value="Cell wall binding repeat"/>
    <property type="match status" value="1"/>
</dbReference>
<evidence type="ECO:0000256" key="2">
    <source>
        <dbReference type="PROSITE-ProRule" id="PRU00591"/>
    </source>
</evidence>
<dbReference type="PROSITE" id="PS51170">
    <property type="entry name" value="CW"/>
    <property type="match status" value="1"/>
</dbReference>
<feature type="compositionally biased region" description="Basic and acidic residues" evidence="3">
    <location>
        <begin position="239"/>
        <end position="255"/>
    </location>
</feature>
<proteinExistence type="predicted"/>
<dbReference type="EMBL" id="DWZA01000096">
    <property type="protein sequence ID" value="HJA72087.1"/>
    <property type="molecule type" value="Genomic_DNA"/>
</dbReference>
<gene>
    <name evidence="5" type="ORF">IAA07_11035</name>
</gene>
<feature type="repeat" description="Cell wall-binding" evidence="2">
    <location>
        <begin position="288"/>
        <end position="307"/>
    </location>
</feature>
<dbReference type="Gene3D" id="2.10.270.10">
    <property type="entry name" value="Cholin Binding"/>
    <property type="match status" value="1"/>
</dbReference>
<evidence type="ECO:0000313" key="6">
    <source>
        <dbReference type="Proteomes" id="UP000823900"/>
    </source>
</evidence>
<dbReference type="AlphaFoldDB" id="A0A9D2HJP1"/>
<evidence type="ECO:0000256" key="4">
    <source>
        <dbReference type="SAM" id="SignalP"/>
    </source>
</evidence>
<evidence type="ECO:0000256" key="1">
    <source>
        <dbReference type="ARBA" id="ARBA00022737"/>
    </source>
</evidence>
<accession>A0A9D2HJP1</accession>
<reference evidence="5" key="1">
    <citation type="journal article" date="2021" name="PeerJ">
        <title>Extensive microbial diversity within the chicken gut microbiome revealed by metagenomics and culture.</title>
        <authorList>
            <person name="Gilroy R."/>
            <person name="Ravi A."/>
            <person name="Getino M."/>
            <person name="Pursley I."/>
            <person name="Horton D.L."/>
            <person name="Alikhan N.F."/>
            <person name="Baker D."/>
            <person name="Gharbi K."/>
            <person name="Hall N."/>
            <person name="Watson M."/>
            <person name="Adriaenssens E.M."/>
            <person name="Foster-Nyarko E."/>
            <person name="Jarju S."/>
            <person name="Secka A."/>
            <person name="Antonio M."/>
            <person name="Oren A."/>
            <person name="Chaudhuri R.R."/>
            <person name="La Ragione R."/>
            <person name="Hildebrand F."/>
            <person name="Pallen M.J."/>
        </authorList>
    </citation>
    <scope>NUCLEOTIDE SEQUENCE</scope>
    <source>
        <strain evidence="5">CHK178-16964</strain>
    </source>
</reference>
<dbReference type="Proteomes" id="UP000823900">
    <property type="component" value="Unassembled WGS sequence"/>
</dbReference>
<organism evidence="5 6">
    <name type="scientific">Candidatus Lachnoclostridium stercoravium</name>
    <dbReference type="NCBI Taxonomy" id="2838633"/>
    <lineage>
        <taxon>Bacteria</taxon>
        <taxon>Bacillati</taxon>
        <taxon>Bacillota</taxon>
        <taxon>Clostridia</taxon>
        <taxon>Lachnospirales</taxon>
        <taxon>Lachnospiraceae</taxon>
    </lineage>
</organism>
<feature type="chain" id="PRO_5038339726" evidence="4">
    <location>
        <begin position="27"/>
        <end position="377"/>
    </location>
</feature>
<evidence type="ECO:0000313" key="5">
    <source>
        <dbReference type="EMBL" id="HJA72087.1"/>
    </source>
</evidence>
<reference evidence="5" key="2">
    <citation type="submission" date="2021-04" db="EMBL/GenBank/DDBJ databases">
        <authorList>
            <person name="Gilroy R."/>
        </authorList>
    </citation>
    <scope>NUCLEOTIDE SEQUENCE</scope>
    <source>
        <strain evidence="5">CHK178-16964</strain>
    </source>
</reference>
<evidence type="ECO:0000256" key="3">
    <source>
        <dbReference type="SAM" id="MobiDB-lite"/>
    </source>
</evidence>
<feature type="signal peptide" evidence="4">
    <location>
        <begin position="1"/>
        <end position="26"/>
    </location>
</feature>
<dbReference type="InterPro" id="IPR018337">
    <property type="entry name" value="Cell_wall/Cho-bd_repeat"/>
</dbReference>